<feature type="domain" description="Phosphoadenosine phosphosulphate reductase" evidence="6">
    <location>
        <begin position="33"/>
        <end position="184"/>
    </location>
</feature>
<dbReference type="SUPFAM" id="SSF52402">
    <property type="entry name" value="Adenine nucleotide alpha hydrolases-like"/>
    <property type="match status" value="1"/>
</dbReference>
<dbReference type="GO" id="GO:0004604">
    <property type="term" value="F:phosphoadenylyl-sulfate reductase (thioredoxin) activity"/>
    <property type="evidence" value="ECO:0007669"/>
    <property type="project" value="InterPro"/>
</dbReference>
<name>A0A383B4H1_9ZZZZ</name>
<protein>
    <recommendedName>
        <fullName evidence="6">Phosphoadenosine phosphosulphate reductase domain-containing protein</fullName>
    </recommendedName>
</protein>
<dbReference type="EMBL" id="UINC01197524">
    <property type="protein sequence ID" value="SVE15056.1"/>
    <property type="molecule type" value="Genomic_DNA"/>
</dbReference>
<dbReference type="PANTHER" id="PTHR46482">
    <property type="entry name" value="5'-ADENYLYLSULFATE REDUCTASE 3, CHLOROPLASTIC"/>
    <property type="match status" value="1"/>
</dbReference>
<evidence type="ECO:0000256" key="1">
    <source>
        <dbReference type="ARBA" id="ARBA00001966"/>
    </source>
</evidence>
<dbReference type="Pfam" id="PF01507">
    <property type="entry name" value="PAPS_reduct"/>
    <property type="match status" value="1"/>
</dbReference>
<dbReference type="GO" id="GO:0019379">
    <property type="term" value="P:sulfate assimilation, phosphoadenylyl sulfate reduction by phosphoadenylyl-sulfate reductase (thioredoxin)"/>
    <property type="evidence" value="ECO:0007669"/>
    <property type="project" value="InterPro"/>
</dbReference>
<dbReference type="PANTHER" id="PTHR46482:SF9">
    <property type="entry name" value="5'-ADENYLYLSULFATE REDUCTASE 1, CHLOROPLASTIC"/>
    <property type="match status" value="1"/>
</dbReference>
<keyword evidence="5" id="KW-0411">Iron-sulfur</keyword>
<reference evidence="7" key="1">
    <citation type="submission" date="2018-05" db="EMBL/GenBank/DDBJ databases">
        <authorList>
            <person name="Lanie J.A."/>
            <person name="Ng W.-L."/>
            <person name="Kazmierczak K.M."/>
            <person name="Andrzejewski T.M."/>
            <person name="Davidsen T.M."/>
            <person name="Wayne K.J."/>
            <person name="Tettelin H."/>
            <person name="Glass J.I."/>
            <person name="Rusch D."/>
            <person name="Podicherti R."/>
            <person name="Tsui H.-C.T."/>
            <person name="Winkler M.E."/>
        </authorList>
    </citation>
    <scope>NUCLEOTIDE SEQUENCE</scope>
</reference>
<evidence type="ECO:0000259" key="6">
    <source>
        <dbReference type="Pfam" id="PF01507"/>
    </source>
</evidence>
<dbReference type="InterPro" id="IPR014729">
    <property type="entry name" value="Rossmann-like_a/b/a_fold"/>
</dbReference>
<evidence type="ECO:0000256" key="4">
    <source>
        <dbReference type="ARBA" id="ARBA00023004"/>
    </source>
</evidence>
<dbReference type="GO" id="GO:0051536">
    <property type="term" value="F:iron-sulfur cluster binding"/>
    <property type="evidence" value="ECO:0007669"/>
    <property type="project" value="UniProtKB-KW"/>
</dbReference>
<keyword evidence="3" id="KW-0560">Oxidoreductase</keyword>
<dbReference type="AlphaFoldDB" id="A0A383B4H1"/>
<dbReference type="InterPro" id="IPR004511">
    <property type="entry name" value="PAPS/APS_Rdtase"/>
</dbReference>
<feature type="non-terminal residue" evidence="7">
    <location>
        <position position="187"/>
    </location>
</feature>
<dbReference type="InterPro" id="IPR002500">
    <property type="entry name" value="PAPS_reduct_dom"/>
</dbReference>
<evidence type="ECO:0000313" key="7">
    <source>
        <dbReference type="EMBL" id="SVE15056.1"/>
    </source>
</evidence>
<dbReference type="GO" id="GO:0046872">
    <property type="term" value="F:metal ion binding"/>
    <property type="evidence" value="ECO:0007669"/>
    <property type="project" value="UniProtKB-KW"/>
</dbReference>
<proteinExistence type="predicted"/>
<comment type="cofactor">
    <cofactor evidence="1">
        <name>[4Fe-4S] cluster</name>
        <dbReference type="ChEBI" id="CHEBI:49883"/>
    </cofactor>
</comment>
<sequence length="187" mass="21568">MLNHKEIQRLNKKLEDSHPRDVLDEVTKLIPGISISFSGAEDVVLIDLASNLDPTPPVFTLDTGRLHPETYHFIESVRQHYKIRIEVLYPDSSALELFTKNKGLFSFYKDGHQECCEIRKVAPLRRKLTTMNGWITGQRRDQSSTRAHISLLELDRTFSTGSHPVIKVNPLANWNSQKVWDHIRLLE</sequence>
<gene>
    <name evidence="7" type="ORF">METZ01_LOCUS467910</name>
</gene>
<dbReference type="NCBIfam" id="NF002537">
    <property type="entry name" value="PRK02090.1"/>
    <property type="match status" value="1"/>
</dbReference>
<dbReference type="PIRSF" id="PIRSF000857">
    <property type="entry name" value="PAPS_reductase"/>
    <property type="match status" value="1"/>
</dbReference>
<dbReference type="CDD" id="cd23945">
    <property type="entry name" value="PAPS_reductase"/>
    <property type="match status" value="1"/>
</dbReference>
<keyword evidence="4" id="KW-0408">Iron</keyword>
<keyword evidence="2" id="KW-0479">Metal-binding</keyword>
<evidence type="ECO:0000256" key="2">
    <source>
        <dbReference type="ARBA" id="ARBA00022723"/>
    </source>
</evidence>
<organism evidence="7">
    <name type="scientific">marine metagenome</name>
    <dbReference type="NCBI Taxonomy" id="408172"/>
    <lineage>
        <taxon>unclassified sequences</taxon>
        <taxon>metagenomes</taxon>
        <taxon>ecological metagenomes</taxon>
    </lineage>
</organism>
<dbReference type="Gene3D" id="3.40.50.620">
    <property type="entry name" value="HUPs"/>
    <property type="match status" value="1"/>
</dbReference>
<evidence type="ECO:0000256" key="3">
    <source>
        <dbReference type="ARBA" id="ARBA00023002"/>
    </source>
</evidence>
<evidence type="ECO:0000256" key="5">
    <source>
        <dbReference type="ARBA" id="ARBA00023014"/>
    </source>
</evidence>
<accession>A0A383B4H1</accession>